<feature type="region of interest" description="Disordered" evidence="1">
    <location>
        <begin position="305"/>
        <end position="324"/>
    </location>
</feature>
<keyword evidence="4" id="KW-1185">Reference proteome</keyword>
<dbReference type="Gene3D" id="1.10.287.110">
    <property type="entry name" value="DnaJ domain"/>
    <property type="match status" value="1"/>
</dbReference>
<feature type="region of interest" description="Disordered" evidence="1">
    <location>
        <begin position="274"/>
        <end position="299"/>
    </location>
</feature>
<evidence type="ECO:0000259" key="2">
    <source>
        <dbReference type="PROSITE" id="PS50076"/>
    </source>
</evidence>
<dbReference type="AlphaFoldDB" id="A0AAD9L8M5"/>
<gene>
    <name evidence="3" type="ORF">DB88DRAFT_459575</name>
</gene>
<evidence type="ECO:0000313" key="3">
    <source>
        <dbReference type="EMBL" id="KAK1927305.1"/>
    </source>
</evidence>
<dbReference type="InterPro" id="IPR036869">
    <property type="entry name" value="J_dom_sf"/>
</dbReference>
<sequence length="324" mass="36371">MDDSPDPLHQFFSDNEASTPDILYITLSLAAPSTPEEIRKAYRRLALKYHPDKHSAKSKAEQEAAAKEFQKIGFAYAVLSDEKRKKTYDSSGRTDERWSDVEEMGWDKYFEGLFERVDRKVLDEDKKKYQGSEEEKGDLKEAYIAHKGSLPLILDHIPHASHADEDRLVGIVNDLIASGELESTKEWTTTSKDKTAKAKRGKAAAKEAKQAEAAAKELGVWDEFYGSGKKGKRQGDKQADEGEAGLQALILKRQQERSGALDRLAAKYEALEEQEKARKVGKGKKRKSDVPEPAEMTDAEFEALQAKMFGKKDEKKTKKAKSKA</sequence>
<dbReference type="SMART" id="SM00271">
    <property type="entry name" value="DnaJ"/>
    <property type="match status" value="1"/>
</dbReference>
<dbReference type="InterPro" id="IPR001623">
    <property type="entry name" value="DnaJ_domain"/>
</dbReference>
<dbReference type="Pfam" id="PF23302">
    <property type="entry name" value="HTH_DNAJC9"/>
    <property type="match status" value="1"/>
</dbReference>
<dbReference type="InterPro" id="IPR018253">
    <property type="entry name" value="DnaJ_domain_CS"/>
</dbReference>
<comment type="caution">
    <text evidence="3">The sequence shown here is derived from an EMBL/GenBank/DDBJ whole genome shotgun (WGS) entry which is preliminary data.</text>
</comment>
<dbReference type="GO" id="GO:0005634">
    <property type="term" value="C:nucleus"/>
    <property type="evidence" value="ECO:0007669"/>
    <property type="project" value="TreeGrafter"/>
</dbReference>
<organism evidence="3 4">
    <name type="scientific">Papiliotrema laurentii</name>
    <name type="common">Cryptococcus laurentii</name>
    <dbReference type="NCBI Taxonomy" id="5418"/>
    <lineage>
        <taxon>Eukaryota</taxon>
        <taxon>Fungi</taxon>
        <taxon>Dikarya</taxon>
        <taxon>Basidiomycota</taxon>
        <taxon>Agaricomycotina</taxon>
        <taxon>Tremellomycetes</taxon>
        <taxon>Tremellales</taxon>
        <taxon>Rhynchogastremaceae</taxon>
        <taxon>Papiliotrema</taxon>
    </lineage>
</organism>
<dbReference type="PROSITE" id="PS00636">
    <property type="entry name" value="DNAJ_1"/>
    <property type="match status" value="1"/>
</dbReference>
<dbReference type="InterPro" id="IPR052594">
    <property type="entry name" value="J_domain-containing_protein"/>
</dbReference>
<dbReference type="SUPFAM" id="SSF46565">
    <property type="entry name" value="Chaperone J-domain"/>
    <property type="match status" value="1"/>
</dbReference>
<proteinExistence type="predicted"/>
<dbReference type="Pfam" id="PF00226">
    <property type="entry name" value="DnaJ"/>
    <property type="match status" value="1"/>
</dbReference>
<evidence type="ECO:0000256" key="1">
    <source>
        <dbReference type="SAM" id="MobiDB-lite"/>
    </source>
</evidence>
<protein>
    <recommendedName>
        <fullName evidence="2">J domain-containing protein</fullName>
    </recommendedName>
</protein>
<reference evidence="3" key="1">
    <citation type="submission" date="2023-02" db="EMBL/GenBank/DDBJ databases">
        <title>Identification and recombinant expression of a fungal hydrolase from Papiliotrema laurentii that hydrolyzes apple cutin and clears colloidal polyester polyurethane.</title>
        <authorList>
            <consortium name="DOE Joint Genome Institute"/>
            <person name="Roman V.A."/>
            <person name="Bojanowski C."/>
            <person name="Crable B.R."/>
            <person name="Wagner D.N."/>
            <person name="Hung C.S."/>
            <person name="Nadeau L.J."/>
            <person name="Schratz L."/>
            <person name="Haridas S."/>
            <person name="Pangilinan J."/>
            <person name="Lipzen A."/>
            <person name="Na H."/>
            <person name="Yan M."/>
            <person name="Ng V."/>
            <person name="Grigoriev I.V."/>
            <person name="Spatafora J.W."/>
            <person name="Barlow D."/>
            <person name="Biffinger J."/>
            <person name="Kelley-Loughnane N."/>
            <person name="Varaljay V.A."/>
            <person name="Crookes-Goodson W.J."/>
        </authorList>
    </citation>
    <scope>NUCLEOTIDE SEQUENCE</scope>
    <source>
        <strain evidence="3">5307AH</strain>
    </source>
</reference>
<dbReference type="GO" id="GO:0005737">
    <property type="term" value="C:cytoplasm"/>
    <property type="evidence" value="ECO:0007669"/>
    <property type="project" value="TreeGrafter"/>
</dbReference>
<dbReference type="GO" id="GO:0031072">
    <property type="term" value="F:heat shock protein binding"/>
    <property type="evidence" value="ECO:0007669"/>
    <property type="project" value="TreeGrafter"/>
</dbReference>
<dbReference type="Proteomes" id="UP001182556">
    <property type="component" value="Unassembled WGS sequence"/>
</dbReference>
<dbReference type="CDD" id="cd06257">
    <property type="entry name" value="DnaJ"/>
    <property type="match status" value="1"/>
</dbReference>
<dbReference type="EMBL" id="JAODAN010000001">
    <property type="protein sequence ID" value="KAK1927305.1"/>
    <property type="molecule type" value="Genomic_DNA"/>
</dbReference>
<accession>A0AAD9L8M5</accession>
<evidence type="ECO:0000313" key="4">
    <source>
        <dbReference type="Proteomes" id="UP001182556"/>
    </source>
</evidence>
<name>A0AAD9L8M5_PAPLA</name>
<dbReference type="PANTHER" id="PTHR44144">
    <property type="entry name" value="DNAJ HOMOLOG SUBFAMILY C MEMBER 9"/>
    <property type="match status" value="1"/>
</dbReference>
<dbReference type="PRINTS" id="PR00625">
    <property type="entry name" value="JDOMAIN"/>
</dbReference>
<feature type="region of interest" description="Disordered" evidence="1">
    <location>
        <begin position="185"/>
        <end position="212"/>
    </location>
</feature>
<dbReference type="InterPro" id="IPR056453">
    <property type="entry name" value="HTH_DNAJC9"/>
</dbReference>
<dbReference type="PANTHER" id="PTHR44144:SF1">
    <property type="entry name" value="DNAJ HOMOLOG SUBFAMILY C MEMBER 9"/>
    <property type="match status" value="1"/>
</dbReference>
<feature type="domain" description="J" evidence="2">
    <location>
        <begin position="22"/>
        <end position="92"/>
    </location>
</feature>
<dbReference type="PROSITE" id="PS50076">
    <property type="entry name" value="DNAJ_2"/>
    <property type="match status" value="1"/>
</dbReference>